<evidence type="ECO:0000313" key="3">
    <source>
        <dbReference type="Proteomes" id="UP000290568"/>
    </source>
</evidence>
<sequence length="65" mass="7753">MFNIVMPIFVSCILVAILAVGVAFAFFRAYTLAKERETEEFEKRLFMRERHLKRIKEMGLKNERN</sequence>
<evidence type="ECO:0000313" key="2">
    <source>
        <dbReference type="EMBL" id="VEU58416.1"/>
    </source>
</evidence>
<dbReference type="RefSeq" id="WP_129620093.1">
    <property type="nucleotide sequence ID" value="NZ_LR214950.1"/>
</dbReference>
<reference evidence="2 3" key="1">
    <citation type="submission" date="2019-01" db="EMBL/GenBank/DDBJ databases">
        <authorList>
            <consortium name="Pathogen Informatics"/>
        </authorList>
    </citation>
    <scope>NUCLEOTIDE SEQUENCE [LARGE SCALE GENOMIC DNA]</scope>
    <source>
        <strain evidence="2 3">NCTC10183</strain>
    </source>
</reference>
<evidence type="ECO:0000256" key="1">
    <source>
        <dbReference type="SAM" id="Phobius"/>
    </source>
</evidence>
<gene>
    <name evidence="2" type="ORF">NCTC10183_00174</name>
</gene>
<proteinExistence type="predicted"/>
<dbReference type="AlphaFoldDB" id="A0A449A2D3"/>
<keyword evidence="3" id="KW-1185">Reference proteome</keyword>
<feature type="transmembrane region" description="Helical" evidence="1">
    <location>
        <begin position="6"/>
        <end position="27"/>
    </location>
</feature>
<accession>A0A449A2D3</accession>
<name>A0A449A2D3_9BACT</name>
<dbReference type="EMBL" id="LR214950">
    <property type="protein sequence ID" value="VEU58416.1"/>
    <property type="molecule type" value="Genomic_DNA"/>
</dbReference>
<dbReference type="Proteomes" id="UP000290568">
    <property type="component" value="Chromosome"/>
</dbReference>
<protein>
    <submittedName>
        <fullName evidence="2">Uncharacterized protein</fullName>
    </submittedName>
</protein>
<keyword evidence="1" id="KW-1133">Transmembrane helix</keyword>
<organism evidence="2 3">
    <name type="scientific">Mycoplasmopsis gallinacea</name>
    <dbReference type="NCBI Taxonomy" id="29556"/>
    <lineage>
        <taxon>Bacteria</taxon>
        <taxon>Bacillati</taxon>
        <taxon>Mycoplasmatota</taxon>
        <taxon>Mycoplasmoidales</taxon>
        <taxon>Metamycoplasmataceae</taxon>
        <taxon>Mycoplasmopsis</taxon>
    </lineage>
</organism>
<keyword evidence="1" id="KW-0812">Transmembrane</keyword>
<keyword evidence="1" id="KW-0472">Membrane</keyword>